<name>A0A9D1CJT1_9FIRM</name>
<evidence type="ECO:0000313" key="4">
    <source>
        <dbReference type="EMBL" id="HIQ64491.1"/>
    </source>
</evidence>
<dbReference type="Pfam" id="PF05175">
    <property type="entry name" value="MTS"/>
    <property type="match status" value="1"/>
</dbReference>
<dbReference type="GO" id="GO:0008757">
    <property type="term" value="F:S-adenosylmethionine-dependent methyltransferase activity"/>
    <property type="evidence" value="ECO:0007669"/>
    <property type="project" value="InterPro"/>
</dbReference>
<keyword evidence="2" id="KW-0808">Transferase</keyword>
<dbReference type="PANTHER" id="PTHR47816:SF4">
    <property type="entry name" value="RIBOSOMAL RNA SMALL SUBUNIT METHYLTRANSFERASE C"/>
    <property type="match status" value="1"/>
</dbReference>
<dbReference type="SUPFAM" id="SSF53335">
    <property type="entry name" value="S-adenosyl-L-methionine-dependent methyltransferases"/>
    <property type="match status" value="1"/>
</dbReference>
<comment type="caution">
    <text evidence="4">The sequence shown here is derived from an EMBL/GenBank/DDBJ whole genome shotgun (WGS) entry which is preliminary data.</text>
</comment>
<dbReference type="EMBL" id="DVFU01000040">
    <property type="protein sequence ID" value="HIQ64491.1"/>
    <property type="molecule type" value="Genomic_DNA"/>
</dbReference>
<sequence>MGQYFSNESLPSEMKTFEISILGVHLNLSSDNGVFSKKGLDYGTRILLENLPLREIRAPILDVGCGYGPIGLAISKKLQVPVDMIDVNKRALHLAKMNARKNELNLVNIFESNCYEAIDETVMYETIITNPPIRAGKKIVYEIVMGARFHLAEDGNLFIVVRKEQGAKSMLRDLEAYYIPEILTRDKGYYVIRCKKK</sequence>
<feature type="domain" description="Methyltransferase small" evidence="3">
    <location>
        <begin position="26"/>
        <end position="192"/>
    </location>
</feature>
<dbReference type="GO" id="GO:0032259">
    <property type="term" value="P:methylation"/>
    <property type="evidence" value="ECO:0007669"/>
    <property type="project" value="UniProtKB-KW"/>
</dbReference>
<evidence type="ECO:0000259" key="3">
    <source>
        <dbReference type="Pfam" id="PF05175"/>
    </source>
</evidence>
<dbReference type="InterPro" id="IPR046977">
    <property type="entry name" value="RsmC/RlmG"/>
</dbReference>
<dbReference type="AlphaFoldDB" id="A0A9D1CJT1"/>
<accession>A0A9D1CJT1</accession>
<dbReference type="InterPro" id="IPR029063">
    <property type="entry name" value="SAM-dependent_MTases_sf"/>
</dbReference>
<evidence type="ECO:0000256" key="1">
    <source>
        <dbReference type="ARBA" id="ARBA00022603"/>
    </source>
</evidence>
<evidence type="ECO:0000313" key="5">
    <source>
        <dbReference type="Proteomes" id="UP000886725"/>
    </source>
</evidence>
<protein>
    <submittedName>
        <fullName evidence="4">Class I SAM-dependent methyltransferase</fullName>
    </submittedName>
</protein>
<dbReference type="InterPro" id="IPR007848">
    <property type="entry name" value="Small_mtfrase_dom"/>
</dbReference>
<dbReference type="PANTHER" id="PTHR47816">
    <property type="entry name" value="RIBOSOMAL RNA SMALL SUBUNIT METHYLTRANSFERASE C"/>
    <property type="match status" value="1"/>
</dbReference>
<dbReference type="CDD" id="cd02440">
    <property type="entry name" value="AdoMet_MTases"/>
    <property type="match status" value="1"/>
</dbReference>
<proteinExistence type="predicted"/>
<dbReference type="Gene3D" id="3.40.50.150">
    <property type="entry name" value="Vaccinia Virus protein VP39"/>
    <property type="match status" value="1"/>
</dbReference>
<dbReference type="Proteomes" id="UP000886725">
    <property type="component" value="Unassembled WGS sequence"/>
</dbReference>
<evidence type="ECO:0000256" key="2">
    <source>
        <dbReference type="ARBA" id="ARBA00022679"/>
    </source>
</evidence>
<reference evidence="4" key="2">
    <citation type="journal article" date="2021" name="PeerJ">
        <title>Extensive microbial diversity within the chicken gut microbiome revealed by metagenomics and culture.</title>
        <authorList>
            <person name="Gilroy R."/>
            <person name="Ravi A."/>
            <person name="Getino M."/>
            <person name="Pursley I."/>
            <person name="Horton D.L."/>
            <person name="Alikhan N.F."/>
            <person name="Baker D."/>
            <person name="Gharbi K."/>
            <person name="Hall N."/>
            <person name="Watson M."/>
            <person name="Adriaenssens E.M."/>
            <person name="Foster-Nyarko E."/>
            <person name="Jarju S."/>
            <person name="Secka A."/>
            <person name="Antonio M."/>
            <person name="Oren A."/>
            <person name="Chaudhuri R.R."/>
            <person name="La Ragione R."/>
            <person name="Hildebrand F."/>
            <person name="Pallen M.J."/>
        </authorList>
    </citation>
    <scope>NUCLEOTIDE SEQUENCE</scope>
    <source>
        <strain evidence="4">CHK165-10780</strain>
    </source>
</reference>
<keyword evidence="1 4" id="KW-0489">Methyltransferase</keyword>
<gene>
    <name evidence="4" type="ORF">IAC85_02005</name>
</gene>
<organism evidence="4 5">
    <name type="scientific">Candidatus Faecenecus gallistercoris</name>
    <dbReference type="NCBI Taxonomy" id="2840793"/>
    <lineage>
        <taxon>Bacteria</taxon>
        <taxon>Bacillati</taxon>
        <taxon>Bacillota</taxon>
        <taxon>Bacillota incertae sedis</taxon>
        <taxon>Candidatus Faecenecus</taxon>
    </lineage>
</organism>
<reference evidence="4" key="1">
    <citation type="submission" date="2020-10" db="EMBL/GenBank/DDBJ databases">
        <authorList>
            <person name="Gilroy R."/>
        </authorList>
    </citation>
    <scope>NUCLEOTIDE SEQUENCE</scope>
    <source>
        <strain evidence="4">CHK165-10780</strain>
    </source>
</reference>